<evidence type="ECO:0000259" key="7">
    <source>
        <dbReference type="PROSITE" id="PS50883"/>
    </source>
</evidence>
<dbReference type="InterPro" id="IPR050706">
    <property type="entry name" value="Cyclic-di-GMP_PDE-like"/>
</dbReference>
<dbReference type="PANTHER" id="PTHR33121:SF71">
    <property type="entry name" value="OXYGEN SENSOR PROTEIN DOSP"/>
    <property type="match status" value="1"/>
</dbReference>
<dbReference type="CDD" id="cd01949">
    <property type="entry name" value="GGDEF"/>
    <property type="match status" value="1"/>
</dbReference>
<feature type="chain" id="PRO_5032532508" evidence="6">
    <location>
        <begin position="25"/>
        <end position="773"/>
    </location>
</feature>
<evidence type="ECO:0000256" key="3">
    <source>
        <dbReference type="ARBA" id="ARBA00022692"/>
    </source>
</evidence>
<evidence type="ECO:0000313" key="11">
    <source>
        <dbReference type="Proteomes" id="UP000574276"/>
    </source>
</evidence>
<evidence type="ECO:0000256" key="1">
    <source>
        <dbReference type="ARBA" id="ARBA00004651"/>
    </source>
</evidence>
<dbReference type="Gene3D" id="3.30.450.20">
    <property type="entry name" value="PAS domain"/>
    <property type="match status" value="1"/>
</dbReference>
<dbReference type="InterPro" id="IPR033479">
    <property type="entry name" value="dCache_1"/>
</dbReference>
<feature type="signal peptide" evidence="6">
    <location>
        <begin position="1"/>
        <end position="24"/>
    </location>
</feature>
<dbReference type="Gene3D" id="3.30.70.270">
    <property type="match status" value="1"/>
</dbReference>
<evidence type="ECO:0000256" key="6">
    <source>
        <dbReference type="SAM" id="SignalP"/>
    </source>
</evidence>
<organism evidence="10 11">
    <name type="scientific">Variimorphobacter saccharofermentans</name>
    <dbReference type="NCBI Taxonomy" id="2755051"/>
    <lineage>
        <taxon>Bacteria</taxon>
        <taxon>Bacillati</taxon>
        <taxon>Bacillota</taxon>
        <taxon>Clostridia</taxon>
        <taxon>Lachnospirales</taxon>
        <taxon>Lachnospiraceae</taxon>
        <taxon>Variimorphobacter</taxon>
    </lineage>
</organism>
<dbReference type="InterPro" id="IPR043128">
    <property type="entry name" value="Rev_trsase/Diguanyl_cyclase"/>
</dbReference>
<dbReference type="SMART" id="SM00052">
    <property type="entry name" value="EAL"/>
    <property type="match status" value="1"/>
</dbReference>
<comment type="caution">
    <text evidence="10">The sequence shown here is derived from an EMBL/GenBank/DDBJ whole genome shotgun (WGS) entry which is preliminary data.</text>
</comment>
<dbReference type="SUPFAM" id="SSF103190">
    <property type="entry name" value="Sensory domain-like"/>
    <property type="match status" value="1"/>
</dbReference>
<protein>
    <submittedName>
        <fullName evidence="10">EAL domain-containing protein</fullName>
    </submittedName>
</protein>
<dbReference type="InterPro" id="IPR035919">
    <property type="entry name" value="EAL_sf"/>
</dbReference>
<keyword evidence="4" id="KW-1133">Transmembrane helix</keyword>
<reference evidence="10 11" key="1">
    <citation type="submission" date="2020-07" db="EMBL/GenBank/DDBJ databases">
        <title>Characterization and genome sequencing of isolate MD1, a novel member within the family Lachnospiraceae.</title>
        <authorList>
            <person name="Rettenmaier R."/>
            <person name="Di Bello L."/>
            <person name="Zinser C."/>
            <person name="Scheitz K."/>
            <person name="Liebl W."/>
            <person name="Zverlov V."/>
        </authorList>
    </citation>
    <scope>NUCLEOTIDE SEQUENCE [LARGE SCALE GENOMIC DNA]</scope>
    <source>
        <strain evidence="10 11">MD1</strain>
    </source>
</reference>
<keyword evidence="2" id="KW-1003">Cell membrane</keyword>
<dbReference type="GO" id="GO:0071111">
    <property type="term" value="F:cyclic-guanylate-specific phosphodiesterase activity"/>
    <property type="evidence" value="ECO:0007669"/>
    <property type="project" value="InterPro"/>
</dbReference>
<dbReference type="SMART" id="SM00267">
    <property type="entry name" value="GGDEF"/>
    <property type="match status" value="1"/>
</dbReference>
<evidence type="ECO:0000259" key="9">
    <source>
        <dbReference type="PROSITE" id="PS50887"/>
    </source>
</evidence>
<keyword evidence="5" id="KW-0472">Membrane</keyword>
<gene>
    <name evidence="10" type="ORF">H0486_08410</name>
</gene>
<keyword evidence="6" id="KW-0732">Signal</keyword>
<dbReference type="InterPro" id="IPR000160">
    <property type="entry name" value="GGDEF_dom"/>
</dbReference>
<dbReference type="SUPFAM" id="SSF141868">
    <property type="entry name" value="EAL domain-like"/>
    <property type="match status" value="1"/>
</dbReference>
<dbReference type="PROSITE" id="PS50885">
    <property type="entry name" value="HAMP"/>
    <property type="match status" value="1"/>
</dbReference>
<dbReference type="InterPro" id="IPR029787">
    <property type="entry name" value="Nucleotide_cyclase"/>
</dbReference>
<dbReference type="CDD" id="cd01948">
    <property type="entry name" value="EAL"/>
    <property type="match status" value="1"/>
</dbReference>
<keyword evidence="11" id="KW-1185">Reference proteome</keyword>
<evidence type="ECO:0000256" key="2">
    <source>
        <dbReference type="ARBA" id="ARBA00022475"/>
    </source>
</evidence>
<dbReference type="PROSITE" id="PS50883">
    <property type="entry name" value="EAL"/>
    <property type="match status" value="1"/>
</dbReference>
<dbReference type="PANTHER" id="PTHR33121">
    <property type="entry name" value="CYCLIC DI-GMP PHOSPHODIESTERASE PDEF"/>
    <property type="match status" value="1"/>
</dbReference>
<dbReference type="InterPro" id="IPR003660">
    <property type="entry name" value="HAMP_dom"/>
</dbReference>
<feature type="domain" description="HAMP" evidence="8">
    <location>
        <begin position="303"/>
        <end position="353"/>
    </location>
</feature>
<proteinExistence type="predicted"/>
<dbReference type="SUPFAM" id="SSF55073">
    <property type="entry name" value="Nucleotide cyclase"/>
    <property type="match status" value="1"/>
</dbReference>
<dbReference type="Gene3D" id="3.20.20.450">
    <property type="entry name" value="EAL domain"/>
    <property type="match status" value="1"/>
</dbReference>
<dbReference type="GO" id="GO:0005886">
    <property type="term" value="C:plasma membrane"/>
    <property type="evidence" value="ECO:0007669"/>
    <property type="project" value="UniProtKB-SubCell"/>
</dbReference>
<dbReference type="PROSITE" id="PS50887">
    <property type="entry name" value="GGDEF"/>
    <property type="match status" value="1"/>
</dbReference>
<evidence type="ECO:0000256" key="5">
    <source>
        <dbReference type="ARBA" id="ARBA00023136"/>
    </source>
</evidence>
<dbReference type="CDD" id="cd06225">
    <property type="entry name" value="HAMP"/>
    <property type="match status" value="1"/>
</dbReference>
<accession>A0A839K0D7</accession>
<dbReference type="Gene3D" id="6.10.340.10">
    <property type="match status" value="1"/>
</dbReference>
<dbReference type="RefSeq" id="WP_228352585.1">
    <property type="nucleotide sequence ID" value="NZ_JACEGA010000001.1"/>
</dbReference>
<sequence>MKSIKTKAMIVATCLILICMSAFGANTYVHFRAILIDEINNAVVRIADESAEYLTNYINQFLMPLNAISEHEYIQSMDWEKQKDILMYQINPYYQSIALVDTNGIARYVDDSELDLSDRTYIKNTLSGKTSFSEVIISRKTNQPAIMVGVPIRQGEEIKGALIARLDVDFLADFALSRGYGKNGRAYIISEEGTLISRNNDEILSDSYNLYELASEDQRYEAFARYVKESHENSSGYGSYKYDGKQILMGYASIEETNWKIYIGTYEKEALNGLTGLRRTMYIGLLISVLSSILACWIFICKLVKPILEMDHLFAKGAKGDLTIRIKSKSRDELGRLGNSFNRLMDKIKTLTYFDPLTSLLNQYVLEKDLDILIKKEEPQDFSLIMVEIDKFNFLNETYGFTVSDIVLCETARRILSCIDEEDRVYRYKGDEFVVLIRTCTEENIILQKAQELLASIKDCYIIDGKTIDINFNIGVFRWYEDTHTVTPLKALTQAKNYAKYMGTNQFQLYNKEIHEKLMTMNELQADILTGLEKNEFFLVYQPLFYIQDERIAEIEALIRWKHPEKGLLYPDRFIELAEQAGTIINIDYWVLETACKQLKSWRDRNQKPVLLSINISAKSFETKSFVPDITSIINQYEVNPEYLQLEITERMVIKNVEESIQKLCQLRDMGIRVAIDDFGIGYSSLSYIVRLPIDSIKIDKSFVQNITSSKESKAIVTTIINLCKILRLNVIAEGIESKFELDYLKSNQCEIGQGYYFSKPVHIEEIERLLME</sequence>
<dbReference type="SUPFAM" id="SSF158472">
    <property type="entry name" value="HAMP domain-like"/>
    <property type="match status" value="1"/>
</dbReference>
<dbReference type="Pfam" id="PF00990">
    <property type="entry name" value="GGDEF"/>
    <property type="match status" value="1"/>
</dbReference>
<dbReference type="Pfam" id="PF00672">
    <property type="entry name" value="HAMP"/>
    <property type="match status" value="1"/>
</dbReference>
<evidence type="ECO:0000256" key="4">
    <source>
        <dbReference type="ARBA" id="ARBA00022989"/>
    </source>
</evidence>
<dbReference type="InterPro" id="IPR029151">
    <property type="entry name" value="Sensor-like_sf"/>
</dbReference>
<evidence type="ECO:0000313" key="10">
    <source>
        <dbReference type="EMBL" id="MBB2182897.1"/>
    </source>
</evidence>
<dbReference type="AlphaFoldDB" id="A0A839K0D7"/>
<dbReference type="Pfam" id="PF02743">
    <property type="entry name" value="dCache_1"/>
    <property type="match status" value="1"/>
</dbReference>
<dbReference type="CDD" id="cd12914">
    <property type="entry name" value="PDC1_DGC_like"/>
    <property type="match status" value="1"/>
</dbReference>
<dbReference type="Pfam" id="PF00563">
    <property type="entry name" value="EAL"/>
    <property type="match status" value="1"/>
</dbReference>
<name>A0A839K0D7_9FIRM</name>
<keyword evidence="3" id="KW-0812">Transmembrane</keyword>
<dbReference type="GO" id="GO:0007165">
    <property type="term" value="P:signal transduction"/>
    <property type="evidence" value="ECO:0007669"/>
    <property type="project" value="InterPro"/>
</dbReference>
<dbReference type="InterPro" id="IPR001633">
    <property type="entry name" value="EAL_dom"/>
</dbReference>
<feature type="domain" description="GGDEF" evidence="9">
    <location>
        <begin position="380"/>
        <end position="512"/>
    </location>
</feature>
<dbReference type="EMBL" id="JACEGA010000001">
    <property type="protein sequence ID" value="MBB2182897.1"/>
    <property type="molecule type" value="Genomic_DNA"/>
</dbReference>
<comment type="subcellular location">
    <subcellularLocation>
        <location evidence="1">Cell membrane</location>
        <topology evidence="1">Multi-pass membrane protein</topology>
    </subcellularLocation>
</comment>
<feature type="domain" description="EAL" evidence="7">
    <location>
        <begin position="521"/>
        <end position="773"/>
    </location>
</feature>
<dbReference type="SMART" id="SM00304">
    <property type="entry name" value="HAMP"/>
    <property type="match status" value="1"/>
</dbReference>
<evidence type="ECO:0000259" key="8">
    <source>
        <dbReference type="PROSITE" id="PS50885"/>
    </source>
</evidence>
<dbReference type="Proteomes" id="UP000574276">
    <property type="component" value="Unassembled WGS sequence"/>
</dbReference>
<dbReference type="NCBIfam" id="TIGR00254">
    <property type="entry name" value="GGDEF"/>
    <property type="match status" value="1"/>
</dbReference>
<dbReference type="CDD" id="cd12912">
    <property type="entry name" value="PDC2_MCP_like"/>
    <property type="match status" value="1"/>
</dbReference>